<feature type="domain" description="DNA methylase N-4/N-6" evidence="3">
    <location>
        <begin position="52"/>
        <end position="138"/>
    </location>
</feature>
<evidence type="ECO:0000259" key="3">
    <source>
        <dbReference type="Pfam" id="PF01555"/>
    </source>
</evidence>
<dbReference type="InterPro" id="IPR002941">
    <property type="entry name" value="DNA_methylase_N4/N6"/>
</dbReference>
<dbReference type="SUPFAM" id="SSF53335">
    <property type="entry name" value="S-adenosyl-L-methionine-dependent methyltransferases"/>
    <property type="match status" value="1"/>
</dbReference>
<dbReference type="InterPro" id="IPR001091">
    <property type="entry name" value="RM_Methyltransferase"/>
</dbReference>
<accession>X1HZP2</accession>
<dbReference type="AlphaFoldDB" id="X1HZP2"/>
<reference evidence="4" key="1">
    <citation type="journal article" date="2014" name="Front. Microbiol.">
        <title>High frequency of phylogenetically diverse reductive dehalogenase-homologous genes in deep subseafloor sedimentary metagenomes.</title>
        <authorList>
            <person name="Kawai M."/>
            <person name="Futagami T."/>
            <person name="Toyoda A."/>
            <person name="Takaki Y."/>
            <person name="Nishi S."/>
            <person name="Hori S."/>
            <person name="Arai W."/>
            <person name="Tsubouchi T."/>
            <person name="Morono Y."/>
            <person name="Uchiyama I."/>
            <person name="Ito T."/>
            <person name="Fujiyama A."/>
            <person name="Inagaki F."/>
            <person name="Takami H."/>
        </authorList>
    </citation>
    <scope>NUCLEOTIDE SEQUENCE</scope>
    <source>
        <strain evidence="4">Expedition CK06-06</strain>
    </source>
</reference>
<evidence type="ECO:0000256" key="2">
    <source>
        <dbReference type="ARBA" id="ARBA00022679"/>
    </source>
</evidence>
<evidence type="ECO:0000256" key="1">
    <source>
        <dbReference type="ARBA" id="ARBA00022603"/>
    </source>
</evidence>
<dbReference type="Pfam" id="PF01555">
    <property type="entry name" value="N6_N4_Mtase"/>
    <property type="match status" value="1"/>
</dbReference>
<sequence>KGYPGETGGASRFFYCAKAKASEKEAGLKGIAECVKCQKFNSSTHTVIIDGEKRKEKCIRNAHPTVKPLDLMKYLLGLIKMPSAKASAKASAKVSEKASVNNSIQVILDPFCGSGTTLVAAEQLGINYIGIDQDSDNCLISIGRIGV</sequence>
<dbReference type="Gene3D" id="3.40.50.150">
    <property type="entry name" value="Vaccinia Virus protein VP39"/>
    <property type="match status" value="1"/>
</dbReference>
<keyword evidence="1" id="KW-0489">Methyltransferase</keyword>
<gene>
    <name evidence="4" type="ORF">S03H2_51877</name>
</gene>
<proteinExistence type="predicted"/>
<name>X1HZP2_9ZZZZ</name>
<feature type="non-terminal residue" evidence="4">
    <location>
        <position position="1"/>
    </location>
</feature>
<dbReference type="PRINTS" id="PR00508">
    <property type="entry name" value="S21N4MTFRASE"/>
</dbReference>
<protein>
    <recommendedName>
        <fullName evidence="3">DNA methylase N-4/N-6 domain-containing protein</fullName>
    </recommendedName>
</protein>
<evidence type="ECO:0000313" key="4">
    <source>
        <dbReference type="EMBL" id="GAH62510.1"/>
    </source>
</evidence>
<keyword evidence="2" id="KW-0808">Transferase</keyword>
<dbReference type="GO" id="GO:0003677">
    <property type="term" value="F:DNA binding"/>
    <property type="evidence" value="ECO:0007669"/>
    <property type="project" value="InterPro"/>
</dbReference>
<comment type="caution">
    <text evidence="4">The sequence shown here is derived from an EMBL/GenBank/DDBJ whole genome shotgun (WGS) entry which is preliminary data.</text>
</comment>
<dbReference type="EMBL" id="BARU01032939">
    <property type="protein sequence ID" value="GAH62510.1"/>
    <property type="molecule type" value="Genomic_DNA"/>
</dbReference>
<dbReference type="GO" id="GO:0032259">
    <property type="term" value="P:methylation"/>
    <property type="evidence" value="ECO:0007669"/>
    <property type="project" value="UniProtKB-KW"/>
</dbReference>
<organism evidence="4">
    <name type="scientific">marine sediment metagenome</name>
    <dbReference type="NCBI Taxonomy" id="412755"/>
    <lineage>
        <taxon>unclassified sequences</taxon>
        <taxon>metagenomes</taxon>
        <taxon>ecological metagenomes</taxon>
    </lineage>
</organism>
<dbReference type="GO" id="GO:0008170">
    <property type="term" value="F:N-methyltransferase activity"/>
    <property type="evidence" value="ECO:0007669"/>
    <property type="project" value="InterPro"/>
</dbReference>
<dbReference type="InterPro" id="IPR029063">
    <property type="entry name" value="SAM-dependent_MTases_sf"/>
</dbReference>